<name>A0A0H5Q1M7_9ZZZZ</name>
<feature type="transmembrane region" description="Helical" evidence="1">
    <location>
        <begin position="12"/>
        <end position="28"/>
    </location>
</feature>
<reference evidence="2" key="2">
    <citation type="submission" date="2015-07" db="EMBL/GenBank/DDBJ databases">
        <title>Plasmids, circular viruses and viroids from rat gut.</title>
        <authorList>
            <person name="Jorgensen T.J."/>
            <person name="Hansen M.A."/>
            <person name="Xu Z."/>
            <person name="Tabak M.A."/>
            <person name="Sorensen S.J."/>
            <person name="Hansen L.H."/>
        </authorList>
    </citation>
    <scope>NUCLEOTIDE SEQUENCE</scope>
    <source>
        <strain evidence="2">RGFK0806</strain>
    </source>
</reference>
<accession>A0A0H5Q1M7</accession>
<feature type="transmembrane region" description="Helical" evidence="1">
    <location>
        <begin position="35"/>
        <end position="52"/>
    </location>
</feature>
<proteinExistence type="predicted"/>
<reference evidence="2" key="1">
    <citation type="submission" date="2015-06" db="EMBL/GenBank/DDBJ databases">
        <authorList>
            <person name="Joergensen T."/>
        </authorList>
    </citation>
    <scope>NUCLEOTIDE SEQUENCE</scope>
    <source>
        <strain evidence="2">RGFK0806</strain>
    </source>
</reference>
<protein>
    <submittedName>
        <fullName evidence="2">Uncharacterized protein</fullName>
    </submittedName>
</protein>
<keyword evidence="1" id="KW-0812">Transmembrane</keyword>
<evidence type="ECO:0000313" key="2">
    <source>
        <dbReference type="EMBL" id="CRY95886.1"/>
    </source>
</evidence>
<dbReference type="AlphaFoldDB" id="A0A0H5Q1M7"/>
<evidence type="ECO:0000256" key="1">
    <source>
        <dbReference type="SAM" id="Phobius"/>
    </source>
</evidence>
<dbReference type="EMBL" id="LN853414">
    <property type="protein sequence ID" value="CRY95886.1"/>
    <property type="molecule type" value="Genomic_DNA"/>
</dbReference>
<keyword evidence="1" id="KW-0472">Membrane</keyword>
<keyword evidence="1" id="KW-1133">Transmembrane helix</keyword>
<sequence>MPFNLSETNDLAAILTSGFTFAGLYLVGNDPLRMAIGLAVLAGGAVLGYTGYTSPAAASAAAPAVKA</sequence>
<organism evidence="2">
    <name type="scientific">uncultured prokaryote</name>
    <dbReference type="NCBI Taxonomy" id="198431"/>
    <lineage>
        <taxon>unclassified sequences</taxon>
        <taxon>environmental samples</taxon>
    </lineage>
</organism>